<protein>
    <submittedName>
        <fullName evidence="1">Formylmethanofuran dehydrogenase subunit E</fullName>
    </submittedName>
</protein>
<sequence length="56" mass="6719">MQIPISCNKCKRILMDYETNENQNVTEDGRYLCDRCYEKENGVNDKKVLDKVLKRY</sequence>
<reference evidence="1 2" key="1">
    <citation type="submission" date="2021-03" db="EMBL/GenBank/DDBJ databases">
        <title>Genomic Encyclopedia of Type Strains, Phase IV (KMG-IV): sequencing the most valuable type-strain genomes for metagenomic binning, comparative biology and taxonomic classification.</title>
        <authorList>
            <person name="Goeker M."/>
        </authorList>
    </citation>
    <scope>NUCLEOTIDE SEQUENCE [LARGE SCALE GENOMIC DNA]</scope>
    <source>
        <strain evidence="1 2">DSM 24004</strain>
    </source>
</reference>
<name>A0ABS4GDU0_9FIRM</name>
<proteinExistence type="predicted"/>
<dbReference type="Proteomes" id="UP001519342">
    <property type="component" value="Unassembled WGS sequence"/>
</dbReference>
<evidence type="ECO:0000313" key="1">
    <source>
        <dbReference type="EMBL" id="MBP1925859.1"/>
    </source>
</evidence>
<accession>A0ABS4GDU0</accession>
<evidence type="ECO:0000313" key="2">
    <source>
        <dbReference type="Proteomes" id="UP001519342"/>
    </source>
</evidence>
<gene>
    <name evidence="1" type="ORF">J2Z76_001720</name>
</gene>
<comment type="caution">
    <text evidence="1">The sequence shown here is derived from an EMBL/GenBank/DDBJ whole genome shotgun (WGS) entry which is preliminary data.</text>
</comment>
<dbReference type="EMBL" id="JAGGKS010000004">
    <property type="protein sequence ID" value="MBP1925859.1"/>
    <property type="molecule type" value="Genomic_DNA"/>
</dbReference>
<organism evidence="1 2">
    <name type="scientific">Sedimentibacter acidaminivorans</name>
    <dbReference type="NCBI Taxonomy" id="913099"/>
    <lineage>
        <taxon>Bacteria</taxon>
        <taxon>Bacillati</taxon>
        <taxon>Bacillota</taxon>
        <taxon>Tissierellia</taxon>
        <taxon>Sedimentibacter</taxon>
    </lineage>
</organism>
<keyword evidence="2" id="KW-1185">Reference proteome</keyword>